<keyword evidence="2" id="KW-0812">Transmembrane</keyword>
<reference evidence="3 4" key="1">
    <citation type="submission" date="2016-10" db="EMBL/GenBank/DDBJ databases">
        <authorList>
            <person name="de Groot N.N."/>
        </authorList>
    </citation>
    <scope>NUCLEOTIDE SEQUENCE [LARGE SCALE GENOMIC DNA]</scope>
    <source>
        <strain evidence="3 4">DSM 19548</strain>
    </source>
</reference>
<feature type="compositionally biased region" description="Basic and acidic residues" evidence="1">
    <location>
        <begin position="45"/>
        <end position="59"/>
    </location>
</feature>
<keyword evidence="2" id="KW-1133">Transmembrane helix</keyword>
<dbReference type="AlphaFoldDB" id="A0A1I1RC95"/>
<feature type="region of interest" description="Disordered" evidence="1">
    <location>
        <begin position="36"/>
        <end position="70"/>
    </location>
</feature>
<dbReference type="PANTHER" id="PTHR41532:SF1">
    <property type="entry name" value="FIXS PROTEIN"/>
    <property type="match status" value="1"/>
</dbReference>
<evidence type="ECO:0000313" key="4">
    <source>
        <dbReference type="Proteomes" id="UP000198728"/>
    </source>
</evidence>
<dbReference type="PANTHER" id="PTHR41532">
    <property type="entry name" value="FIXS PROTEIN"/>
    <property type="match status" value="1"/>
</dbReference>
<dbReference type="RefSeq" id="WP_093363054.1">
    <property type="nucleotide sequence ID" value="NZ_FOLG01000032.1"/>
</dbReference>
<dbReference type="EMBL" id="FOLG01000032">
    <property type="protein sequence ID" value="SFD31994.1"/>
    <property type="molecule type" value="Genomic_DNA"/>
</dbReference>
<proteinExistence type="predicted"/>
<gene>
    <name evidence="3" type="ORF">SAMN04488094_1323</name>
</gene>
<evidence type="ECO:0000313" key="3">
    <source>
        <dbReference type="EMBL" id="SFD31994.1"/>
    </source>
</evidence>
<accession>A0A1I1RC95</accession>
<sequence length="70" mass="7704">MSLLLLIPLSIGLGLIGLCAFFWALRNGQFDNPDGAAWRVIPPDQKNKTEGKPDDRLAPDTEDNNARRGL</sequence>
<evidence type="ECO:0000256" key="2">
    <source>
        <dbReference type="SAM" id="Phobius"/>
    </source>
</evidence>
<dbReference type="Pfam" id="PF03597">
    <property type="entry name" value="FixS"/>
    <property type="match status" value="1"/>
</dbReference>
<keyword evidence="2" id="KW-0472">Membrane</keyword>
<protein>
    <submittedName>
        <fullName evidence="3">Cytochrome oxidase maturation protein, cbb3-type</fullName>
    </submittedName>
</protein>
<organism evidence="3 4">
    <name type="scientific">Tropicimonas isoalkanivorans</name>
    <dbReference type="NCBI Taxonomy" id="441112"/>
    <lineage>
        <taxon>Bacteria</taxon>
        <taxon>Pseudomonadati</taxon>
        <taxon>Pseudomonadota</taxon>
        <taxon>Alphaproteobacteria</taxon>
        <taxon>Rhodobacterales</taxon>
        <taxon>Roseobacteraceae</taxon>
        <taxon>Tropicimonas</taxon>
    </lineage>
</organism>
<keyword evidence="4" id="KW-1185">Reference proteome</keyword>
<feature type="transmembrane region" description="Helical" evidence="2">
    <location>
        <begin position="6"/>
        <end position="25"/>
    </location>
</feature>
<name>A0A1I1RC95_9RHOB</name>
<evidence type="ECO:0000256" key="1">
    <source>
        <dbReference type="SAM" id="MobiDB-lite"/>
    </source>
</evidence>
<dbReference type="InterPro" id="IPR004714">
    <property type="entry name" value="Cyt_oxidase_maturation_cbb3"/>
</dbReference>
<dbReference type="Proteomes" id="UP000198728">
    <property type="component" value="Unassembled WGS sequence"/>
</dbReference>
<dbReference type="NCBIfam" id="TIGR00847">
    <property type="entry name" value="ccoS"/>
    <property type="match status" value="1"/>
</dbReference>
<dbReference type="STRING" id="441112.SAMN04488094_1323"/>
<dbReference type="OrthoDB" id="9802763at2"/>